<dbReference type="Gene3D" id="3.40.50.2300">
    <property type="match status" value="2"/>
</dbReference>
<dbReference type="CDD" id="cd01392">
    <property type="entry name" value="HTH_LacI"/>
    <property type="match status" value="1"/>
</dbReference>
<organism evidence="6 7">
    <name type="scientific">Rhodocytophaga rosea</name>
    <dbReference type="NCBI Taxonomy" id="2704465"/>
    <lineage>
        <taxon>Bacteria</taxon>
        <taxon>Pseudomonadati</taxon>
        <taxon>Bacteroidota</taxon>
        <taxon>Cytophagia</taxon>
        <taxon>Cytophagales</taxon>
        <taxon>Rhodocytophagaceae</taxon>
        <taxon>Rhodocytophaga</taxon>
    </lineage>
</organism>
<dbReference type="AlphaFoldDB" id="A0A6C0GC37"/>
<dbReference type="PROSITE" id="PS50943">
    <property type="entry name" value="HTH_CROC1"/>
    <property type="match status" value="1"/>
</dbReference>
<sequence length="345" mass="38312">MKFEAVTIKDIARALGLSTSTVSRALRGSYEISADTKQLVLEYAEKMNYQPNPIAKSLKENRSWAIGVIVPEIANNFFSQTINGIDATAYKRGYHVVITQSHESVEREVANVHNLVARRVDGLLVSLSMQTSDIAHFKSLQERGLPIVFFDRISEDISTFKVKANNYKGAYLATRHLIETGCRRIAHLTTASCLSITRERLEGYKAALSDCHIDYHEDYVKYFNDQSDVEQVATDLISMPEKPDAIFSASDRLTTACIAAIQKAGLQVPDDIALVGFTNLHVAEFLNPALTAVTQPAYEMGQIATELLIKLIESKKPIDTFETRILDTTLVIRASSGKKSLPQLL</sequence>
<evidence type="ECO:0000259" key="5">
    <source>
        <dbReference type="PROSITE" id="PS50943"/>
    </source>
</evidence>
<gene>
    <name evidence="6" type="ORF">GXP67_01885</name>
</gene>
<dbReference type="GO" id="GO:0000976">
    <property type="term" value="F:transcription cis-regulatory region binding"/>
    <property type="evidence" value="ECO:0007669"/>
    <property type="project" value="TreeGrafter"/>
</dbReference>
<dbReference type="InterPro" id="IPR001387">
    <property type="entry name" value="Cro/C1-type_HTH"/>
</dbReference>
<dbReference type="Pfam" id="PF00356">
    <property type="entry name" value="LacI"/>
    <property type="match status" value="1"/>
</dbReference>
<dbReference type="Pfam" id="PF13377">
    <property type="entry name" value="Peripla_BP_3"/>
    <property type="match status" value="1"/>
</dbReference>
<dbReference type="PANTHER" id="PTHR30146:SF109">
    <property type="entry name" value="HTH-TYPE TRANSCRIPTIONAL REGULATOR GALS"/>
    <property type="match status" value="1"/>
</dbReference>
<dbReference type="InterPro" id="IPR010982">
    <property type="entry name" value="Lambda_DNA-bd_dom_sf"/>
</dbReference>
<keyword evidence="7" id="KW-1185">Reference proteome</keyword>
<dbReference type="InterPro" id="IPR046335">
    <property type="entry name" value="LacI/GalR-like_sensor"/>
</dbReference>
<evidence type="ECO:0000313" key="7">
    <source>
        <dbReference type="Proteomes" id="UP000480178"/>
    </source>
</evidence>
<keyword evidence="3" id="KW-0804">Transcription</keyword>
<evidence type="ECO:0000259" key="4">
    <source>
        <dbReference type="PROSITE" id="PS50932"/>
    </source>
</evidence>
<evidence type="ECO:0000256" key="3">
    <source>
        <dbReference type="ARBA" id="ARBA00023163"/>
    </source>
</evidence>
<evidence type="ECO:0000256" key="2">
    <source>
        <dbReference type="ARBA" id="ARBA00023125"/>
    </source>
</evidence>
<reference evidence="6 7" key="1">
    <citation type="submission" date="2020-01" db="EMBL/GenBank/DDBJ databases">
        <authorList>
            <person name="Kim M.K."/>
        </authorList>
    </citation>
    <scope>NUCLEOTIDE SEQUENCE [LARGE SCALE GENOMIC DNA]</scope>
    <source>
        <strain evidence="6 7">172606-1</strain>
    </source>
</reference>
<dbReference type="SMART" id="SM00354">
    <property type="entry name" value="HTH_LACI"/>
    <property type="match status" value="1"/>
</dbReference>
<proteinExistence type="predicted"/>
<dbReference type="PROSITE" id="PS50932">
    <property type="entry name" value="HTH_LACI_2"/>
    <property type="match status" value="1"/>
</dbReference>
<dbReference type="RefSeq" id="WP_162441593.1">
    <property type="nucleotide sequence ID" value="NZ_CP048222.1"/>
</dbReference>
<dbReference type="KEGG" id="rhoz:GXP67_01885"/>
<dbReference type="SUPFAM" id="SSF53822">
    <property type="entry name" value="Periplasmic binding protein-like I"/>
    <property type="match status" value="1"/>
</dbReference>
<dbReference type="EMBL" id="CP048222">
    <property type="protein sequence ID" value="QHT65506.1"/>
    <property type="molecule type" value="Genomic_DNA"/>
</dbReference>
<dbReference type="InterPro" id="IPR028082">
    <property type="entry name" value="Peripla_BP_I"/>
</dbReference>
<evidence type="ECO:0000313" key="6">
    <source>
        <dbReference type="EMBL" id="QHT65506.1"/>
    </source>
</evidence>
<name>A0A6C0GC37_9BACT</name>
<keyword evidence="1" id="KW-0805">Transcription regulation</keyword>
<dbReference type="InterPro" id="IPR000843">
    <property type="entry name" value="HTH_LacI"/>
</dbReference>
<keyword evidence="2" id="KW-0238">DNA-binding</keyword>
<dbReference type="Gene3D" id="1.10.260.40">
    <property type="entry name" value="lambda repressor-like DNA-binding domains"/>
    <property type="match status" value="1"/>
</dbReference>
<dbReference type="Proteomes" id="UP000480178">
    <property type="component" value="Chromosome"/>
</dbReference>
<dbReference type="GO" id="GO:0003700">
    <property type="term" value="F:DNA-binding transcription factor activity"/>
    <property type="evidence" value="ECO:0007669"/>
    <property type="project" value="TreeGrafter"/>
</dbReference>
<evidence type="ECO:0000256" key="1">
    <source>
        <dbReference type="ARBA" id="ARBA00023015"/>
    </source>
</evidence>
<feature type="domain" description="HTH lacI-type" evidence="4">
    <location>
        <begin position="6"/>
        <end position="60"/>
    </location>
</feature>
<accession>A0A6C0GC37</accession>
<dbReference type="SUPFAM" id="SSF47413">
    <property type="entry name" value="lambda repressor-like DNA-binding domains"/>
    <property type="match status" value="1"/>
</dbReference>
<dbReference type="CDD" id="cd06267">
    <property type="entry name" value="PBP1_LacI_sugar_binding-like"/>
    <property type="match status" value="1"/>
</dbReference>
<dbReference type="PANTHER" id="PTHR30146">
    <property type="entry name" value="LACI-RELATED TRANSCRIPTIONAL REPRESSOR"/>
    <property type="match status" value="1"/>
</dbReference>
<protein>
    <submittedName>
        <fullName evidence="6">LacI family transcriptional regulator</fullName>
    </submittedName>
</protein>
<feature type="domain" description="HTH cro/C1-type" evidence="5">
    <location>
        <begin position="7"/>
        <end position="36"/>
    </location>
</feature>